<dbReference type="OrthoDB" id="5552484at2759"/>
<dbReference type="Proteomes" id="UP001140217">
    <property type="component" value="Unassembled WGS sequence"/>
</dbReference>
<dbReference type="Gene3D" id="1.10.472.10">
    <property type="entry name" value="Cyclin-like"/>
    <property type="match status" value="1"/>
</dbReference>
<dbReference type="Pfam" id="PF21913">
    <property type="entry name" value="ORC6_2nd"/>
    <property type="match status" value="1"/>
</dbReference>
<dbReference type="EMBL" id="JANBUL010000050">
    <property type="protein sequence ID" value="KAJ2783310.1"/>
    <property type="molecule type" value="Genomic_DNA"/>
</dbReference>
<name>A0A9W8HBR4_9FUNG</name>
<feature type="region of interest" description="Disordered" evidence="6">
    <location>
        <begin position="205"/>
        <end position="242"/>
    </location>
</feature>
<keyword evidence="3" id="KW-0235">DNA replication</keyword>
<dbReference type="AlphaFoldDB" id="A0A9W8HBR4"/>
<evidence type="ECO:0000256" key="5">
    <source>
        <dbReference type="ARBA" id="ARBA00023242"/>
    </source>
</evidence>
<protein>
    <recommendedName>
        <fullName evidence="11">Origin recognition complex subunit 6</fullName>
    </recommendedName>
</protein>
<dbReference type="GO" id="GO:0003677">
    <property type="term" value="F:DNA binding"/>
    <property type="evidence" value="ECO:0007669"/>
    <property type="project" value="UniProtKB-KW"/>
</dbReference>
<evidence type="ECO:0000256" key="2">
    <source>
        <dbReference type="ARBA" id="ARBA00010840"/>
    </source>
</evidence>
<comment type="subcellular location">
    <subcellularLocation>
        <location evidence="1">Nucleus</location>
    </subcellularLocation>
</comment>
<feature type="domain" description="ORC6 second cyclin-like" evidence="8">
    <location>
        <begin position="98"/>
        <end position="189"/>
    </location>
</feature>
<feature type="compositionally biased region" description="Pro residues" evidence="6">
    <location>
        <begin position="225"/>
        <end position="235"/>
    </location>
</feature>
<feature type="compositionally biased region" description="Low complexity" evidence="6">
    <location>
        <begin position="260"/>
        <end position="274"/>
    </location>
</feature>
<keyword evidence="5" id="KW-0539">Nucleus</keyword>
<comment type="caution">
    <text evidence="9">The sequence shown here is derived from an EMBL/GenBank/DDBJ whole genome shotgun (WGS) entry which is preliminary data.</text>
</comment>
<sequence>MAAILAEYLGKLQLEDAPGVASKAAQFFDQVGQRMAGGAAGGSGLALCRPTVAIQLACESLSVEFNEAAACSVSSVAPPAYRACVREARVLLGINRHVTLEELDVQFGPPPGIIEGARRLLDEFRRTLGATMPAAVSRSMNWGDSAYVAAAFFLACKHSKKRVVPRAELLAAAAVKPAVFTTAVAKLAQFGKQALADIAAGRIAAAPKTPRKRAREDAAAAPDTPATPLPPPSPPRAAAVEPDEIGTIARKRVRRTIQQPAPTEPAARTRAVRPQPRTPPDAASPPRPEAQETPVKRKRGRPPLTPAQRAAKEAAREAEKKAAAQPKKAAAAARLRIGTVAMVKDQDYRASQQYSNYRLWKANMLKAH</sequence>
<comment type="similarity">
    <text evidence="2">Belongs to the ORC6 family.</text>
</comment>
<dbReference type="InterPro" id="IPR008721">
    <property type="entry name" value="ORC6_cyclin_first"/>
</dbReference>
<evidence type="ECO:0000256" key="6">
    <source>
        <dbReference type="SAM" id="MobiDB-lite"/>
    </source>
</evidence>
<evidence type="ECO:0000256" key="3">
    <source>
        <dbReference type="ARBA" id="ARBA00022705"/>
    </source>
</evidence>
<evidence type="ECO:0000313" key="10">
    <source>
        <dbReference type="Proteomes" id="UP001140217"/>
    </source>
</evidence>
<evidence type="ECO:0000259" key="7">
    <source>
        <dbReference type="Pfam" id="PF05460"/>
    </source>
</evidence>
<proteinExistence type="inferred from homology"/>
<keyword evidence="4" id="KW-0238">DNA-binding</keyword>
<evidence type="ECO:0000313" key="9">
    <source>
        <dbReference type="EMBL" id="KAJ2783310.1"/>
    </source>
</evidence>
<evidence type="ECO:0000259" key="8">
    <source>
        <dbReference type="Pfam" id="PF21913"/>
    </source>
</evidence>
<feature type="compositionally biased region" description="Pro residues" evidence="6">
    <location>
        <begin position="276"/>
        <end position="288"/>
    </location>
</feature>
<feature type="region of interest" description="Disordered" evidence="6">
    <location>
        <begin position="254"/>
        <end position="331"/>
    </location>
</feature>
<dbReference type="InterPro" id="IPR054113">
    <property type="entry name" value="ORC6_cyclin-like_2nd"/>
</dbReference>
<evidence type="ECO:0000256" key="4">
    <source>
        <dbReference type="ARBA" id="ARBA00023125"/>
    </source>
</evidence>
<feature type="compositionally biased region" description="Basic and acidic residues" evidence="6">
    <location>
        <begin position="310"/>
        <end position="322"/>
    </location>
</feature>
<reference evidence="9" key="1">
    <citation type="submission" date="2022-07" db="EMBL/GenBank/DDBJ databases">
        <title>Phylogenomic reconstructions and comparative analyses of Kickxellomycotina fungi.</title>
        <authorList>
            <person name="Reynolds N.K."/>
            <person name="Stajich J.E."/>
            <person name="Barry K."/>
            <person name="Grigoriev I.V."/>
            <person name="Crous P."/>
            <person name="Smith M.E."/>
        </authorList>
    </citation>
    <scope>NUCLEOTIDE SEQUENCE</scope>
    <source>
        <strain evidence="9">NBRC 105414</strain>
    </source>
</reference>
<evidence type="ECO:0008006" key="11">
    <source>
        <dbReference type="Google" id="ProtNLM"/>
    </source>
</evidence>
<dbReference type="Pfam" id="PF05460">
    <property type="entry name" value="ORC6"/>
    <property type="match status" value="1"/>
</dbReference>
<evidence type="ECO:0000256" key="1">
    <source>
        <dbReference type="ARBA" id="ARBA00004123"/>
    </source>
</evidence>
<dbReference type="PANTHER" id="PTHR13394">
    <property type="entry name" value="ORIGIN RECOGNITION COMPLEX SUBUNIT 6"/>
    <property type="match status" value="1"/>
</dbReference>
<dbReference type="InterPro" id="IPR020529">
    <property type="entry name" value="ORC6_met/pln"/>
</dbReference>
<accession>A0A9W8HBR4</accession>
<organism evidence="9 10">
    <name type="scientific">Coemansia javaensis</name>
    <dbReference type="NCBI Taxonomy" id="2761396"/>
    <lineage>
        <taxon>Eukaryota</taxon>
        <taxon>Fungi</taxon>
        <taxon>Fungi incertae sedis</taxon>
        <taxon>Zoopagomycota</taxon>
        <taxon>Kickxellomycotina</taxon>
        <taxon>Kickxellomycetes</taxon>
        <taxon>Kickxellales</taxon>
        <taxon>Kickxellaceae</taxon>
        <taxon>Coemansia</taxon>
    </lineage>
</organism>
<dbReference type="GO" id="GO:0005664">
    <property type="term" value="C:nuclear origin of replication recognition complex"/>
    <property type="evidence" value="ECO:0007669"/>
    <property type="project" value="InterPro"/>
</dbReference>
<dbReference type="GO" id="GO:0006270">
    <property type="term" value="P:DNA replication initiation"/>
    <property type="evidence" value="ECO:0007669"/>
    <property type="project" value="TreeGrafter"/>
</dbReference>
<feature type="domain" description="ORC6 first cyclin-like" evidence="7">
    <location>
        <begin position="45"/>
        <end position="95"/>
    </location>
</feature>
<dbReference type="PANTHER" id="PTHR13394:SF0">
    <property type="entry name" value="ORIGIN RECOGNITION COMPLEX SUBUNIT 6"/>
    <property type="match status" value="1"/>
</dbReference>
<keyword evidence="10" id="KW-1185">Reference proteome</keyword>
<gene>
    <name evidence="9" type="ORF">H4R18_001756</name>
</gene>